<evidence type="ECO:0000256" key="2">
    <source>
        <dbReference type="PROSITE-ProRule" id="PRU00626"/>
    </source>
</evidence>
<proteinExistence type="predicted"/>
<dbReference type="Gene3D" id="3.30.110.60">
    <property type="entry name" value="YhbY-like"/>
    <property type="match status" value="1"/>
</dbReference>
<dbReference type="EMBL" id="JWJD01000001">
    <property type="protein sequence ID" value="KIH77414.1"/>
    <property type="molecule type" value="Genomic_DNA"/>
</dbReference>
<dbReference type="PANTHER" id="PTHR40065:SF3">
    <property type="entry name" value="RNA-BINDING PROTEIN YHBY"/>
    <property type="match status" value="1"/>
</dbReference>
<dbReference type="InterPro" id="IPR001890">
    <property type="entry name" value="RNA-binding_CRM"/>
</dbReference>
<name>A0A0C2DVF0_9BACT</name>
<dbReference type="SUPFAM" id="SSF75471">
    <property type="entry name" value="YhbY-like"/>
    <property type="match status" value="1"/>
</dbReference>
<reference evidence="4 5" key="1">
    <citation type="submission" date="2014-12" db="EMBL/GenBank/DDBJ databases">
        <title>Genomes of Geoalkalibacter ferrihydriticus and Geoalkalibacter subterraneus, two haloalkaliphilic metal-reducing members of the Geobacteraceae.</title>
        <authorList>
            <person name="Badalamenti J.P."/>
            <person name="Torres C.I."/>
            <person name="Krajmalnik-Brown R."/>
            <person name="Bond D.R."/>
        </authorList>
    </citation>
    <scope>NUCLEOTIDE SEQUENCE [LARGE SCALE GENOMIC DNA]</scope>
    <source>
        <strain evidence="4 5">DSM 17813</strain>
    </source>
</reference>
<feature type="domain" description="CRM" evidence="3">
    <location>
        <begin position="2"/>
        <end position="98"/>
    </location>
</feature>
<protein>
    <submittedName>
        <fullName evidence="4">RNA-binding protein</fullName>
    </submittedName>
</protein>
<dbReference type="NCBIfam" id="TIGR00253">
    <property type="entry name" value="RNA_bind_YhbY"/>
    <property type="match status" value="1"/>
</dbReference>
<evidence type="ECO:0000313" key="4">
    <source>
        <dbReference type="EMBL" id="KIH77414.1"/>
    </source>
</evidence>
<dbReference type="PANTHER" id="PTHR40065">
    <property type="entry name" value="RNA-BINDING PROTEIN YHBY"/>
    <property type="match status" value="1"/>
</dbReference>
<dbReference type="PROSITE" id="PS51295">
    <property type="entry name" value="CRM"/>
    <property type="match status" value="1"/>
</dbReference>
<dbReference type="RefSeq" id="WP_040095391.1">
    <property type="nucleotide sequence ID" value="NZ_JWJD01000001.1"/>
</dbReference>
<accession>A0A0C2DVF0</accession>
<keyword evidence="1 2" id="KW-0694">RNA-binding</keyword>
<dbReference type="Pfam" id="PF01985">
    <property type="entry name" value="CRS1_YhbY"/>
    <property type="match status" value="1"/>
</dbReference>
<dbReference type="Proteomes" id="UP000035068">
    <property type="component" value="Unassembled WGS sequence"/>
</dbReference>
<evidence type="ECO:0000256" key="1">
    <source>
        <dbReference type="ARBA" id="ARBA00022884"/>
    </source>
</evidence>
<dbReference type="GO" id="GO:0003723">
    <property type="term" value="F:RNA binding"/>
    <property type="evidence" value="ECO:0007669"/>
    <property type="project" value="UniProtKB-UniRule"/>
</dbReference>
<gene>
    <name evidence="4" type="ORF">GFER_01360</name>
</gene>
<dbReference type="AlphaFoldDB" id="A0A0C2DVF0"/>
<dbReference type="InterPro" id="IPR017924">
    <property type="entry name" value="RNA-binding_YhbY"/>
</dbReference>
<evidence type="ECO:0000313" key="5">
    <source>
        <dbReference type="Proteomes" id="UP000035068"/>
    </source>
</evidence>
<comment type="caution">
    <text evidence="4">The sequence shown here is derived from an EMBL/GenBank/DDBJ whole genome shotgun (WGS) entry which is preliminary data.</text>
</comment>
<dbReference type="InterPro" id="IPR035920">
    <property type="entry name" value="YhbY-like_sf"/>
</dbReference>
<sequence length="108" mass="11991">MQKLTGKQARHLRALGHHLNPTVMVGKEEIDERVMQSVEEVLEAHELIKVKIQKGCLTDRKDVAEELARRSGSVVAQILGQTILLYRPSEKQRISLPAASPKSSAKKG</sequence>
<dbReference type="InterPro" id="IPR051925">
    <property type="entry name" value="RNA-binding_domain"/>
</dbReference>
<keyword evidence="5" id="KW-1185">Reference proteome</keyword>
<organism evidence="4 5">
    <name type="scientific">Geoalkalibacter ferrihydriticus DSM 17813</name>
    <dbReference type="NCBI Taxonomy" id="1121915"/>
    <lineage>
        <taxon>Bacteria</taxon>
        <taxon>Pseudomonadati</taxon>
        <taxon>Thermodesulfobacteriota</taxon>
        <taxon>Desulfuromonadia</taxon>
        <taxon>Desulfuromonadales</taxon>
        <taxon>Geoalkalibacteraceae</taxon>
        <taxon>Geoalkalibacter</taxon>
    </lineage>
</organism>
<evidence type="ECO:0000259" key="3">
    <source>
        <dbReference type="PROSITE" id="PS51295"/>
    </source>
</evidence>
<dbReference type="SMART" id="SM01103">
    <property type="entry name" value="CRS1_YhbY"/>
    <property type="match status" value="1"/>
</dbReference>